<proteinExistence type="predicted"/>
<dbReference type="AlphaFoldDB" id="A0A841R3S2"/>
<keyword evidence="1" id="KW-1133">Transmembrane helix</keyword>
<protein>
    <submittedName>
        <fullName evidence="2">Uncharacterized protein</fullName>
    </submittedName>
</protein>
<evidence type="ECO:0000313" key="3">
    <source>
        <dbReference type="Proteomes" id="UP000591941"/>
    </source>
</evidence>
<comment type="caution">
    <text evidence="2">The sequence shown here is derived from an EMBL/GenBank/DDBJ whole genome shotgun (WGS) entry which is preliminary data.</text>
</comment>
<dbReference type="EMBL" id="JACHHI010000003">
    <property type="protein sequence ID" value="MBB6477679.1"/>
    <property type="molecule type" value="Genomic_DNA"/>
</dbReference>
<organism evidence="2 3">
    <name type="scientific">Negativicoccus succinicivorans</name>
    <dbReference type="NCBI Taxonomy" id="620903"/>
    <lineage>
        <taxon>Bacteria</taxon>
        <taxon>Bacillati</taxon>
        <taxon>Bacillota</taxon>
        <taxon>Negativicutes</taxon>
        <taxon>Veillonellales</taxon>
        <taxon>Veillonellaceae</taxon>
        <taxon>Negativicoccus</taxon>
    </lineage>
</organism>
<reference evidence="2 3" key="1">
    <citation type="submission" date="2020-08" db="EMBL/GenBank/DDBJ databases">
        <title>Genomic Encyclopedia of Type Strains, Phase IV (KMG-IV): sequencing the most valuable type-strain genomes for metagenomic binning, comparative biology and taxonomic classification.</title>
        <authorList>
            <person name="Goeker M."/>
        </authorList>
    </citation>
    <scope>NUCLEOTIDE SEQUENCE [LARGE SCALE GENOMIC DNA]</scope>
    <source>
        <strain evidence="2 3">DSM 21255</strain>
    </source>
</reference>
<evidence type="ECO:0000313" key="2">
    <source>
        <dbReference type="EMBL" id="MBB6477679.1"/>
    </source>
</evidence>
<feature type="transmembrane region" description="Helical" evidence="1">
    <location>
        <begin position="31"/>
        <end position="50"/>
    </location>
</feature>
<dbReference type="RefSeq" id="WP_024049061.1">
    <property type="nucleotide sequence ID" value="NZ_CABWNB010000002.1"/>
</dbReference>
<dbReference type="Proteomes" id="UP000591941">
    <property type="component" value="Unassembled WGS sequence"/>
</dbReference>
<name>A0A841R3S2_9FIRM</name>
<keyword evidence="1" id="KW-0812">Transmembrane</keyword>
<keyword evidence="1" id="KW-0472">Membrane</keyword>
<sequence length="80" mass="8774">MVALNTLITFVVVAIIAILIFRVLGWALAPFIGNIIAGGLLYWLIDAMLMKLPWTFWDAIIVALFGIPGTIVIAICRALF</sequence>
<feature type="transmembrane region" description="Helical" evidence="1">
    <location>
        <begin position="56"/>
        <end position="79"/>
    </location>
</feature>
<keyword evidence="3" id="KW-1185">Reference proteome</keyword>
<feature type="transmembrane region" description="Helical" evidence="1">
    <location>
        <begin position="6"/>
        <end position="24"/>
    </location>
</feature>
<dbReference type="OrthoDB" id="2692225at2"/>
<dbReference type="GeneID" id="93485978"/>
<gene>
    <name evidence="2" type="ORF">HNR45_000712</name>
</gene>
<accession>A0A841R3S2</accession>
<evidence type="ECO:0000256" key="1">
    <source>
        <dbReference type="SAM" id="Phobius"/>
    </source>
</evidence>